<dbReference type="Gene3D" id="3.40.50.2000">
    <property type="entry name" value="Glycogen Phosphorylase B"/>
    <property type="match status" value="2"/>
</dbReference>
<keyword evidence="7" id="KW-1185">Reference proteome</keyword>
<dbReference type="GO" id="GO:0009244">
    <property type="term" value="P:lipopolysaccharide core region biosynthetic process"/>
    <property type="evidence" value="ECO:0007669"/>
    <property type="project" value="TreeGrafter"/>
</dbReference>
<dbReference type="FunFam" id="3.40.50.2000:FF:000023">
    <property type="entry name" value="ADP-heptose--LPS heptosyltransferase II"/>
    <property type="match status" value="1"/>
</dbReference>
<dbReference type="Proteomes" id="UP000005744">
    <property type="component" value="Unassembled WGS sequence"/>
</dbReference>
<name>I3CEI1_9GAMM</name>
<dbReference type="InterPro" id="IPR051199">
    <property type="entry name" value="LPS_LOS_Heptosyltrfase"/>
</dbReference>
<sequence>MLDTQTACLLVAPSWVGDMVMAHSLIQVLQTQAPERAIDVLAPRWSAGLLQRMPEVRQVIDYDIAHGQWAWHSRQQIGRNLRGHYQQAFILPNSWKSALIPAWAKIPQRIGFLGEWRYGLLTDARRKDKQRYPKTVEQFVALALPANTPATDYPLPRLTPQSASPTLTRLKLTLEKPLLILCAGAEYGIAKRWLPAYFSTVAQYFIQQGGQVWLLGSQKDAPVGAEIVEMTQSTDCVNLCGLTNLAEAVDLMAVAQQVISNDSGLMHVAAALDKPLIALYGSSSPTMTPPLQPQAQILYLALPCSPCFKRVCPLGHTHCLQDLKPDMVIAALRNTNKTR</sequence>
<dbReference type="InterPro" id="IPR002201">
    <property type="entry name" value="Glyco_trans_9"/>
</dbReference>
<dbReference type="GO" id="GO:0005829">
    <property type="term" value="C:cytosol"/>
    <property type="evidence" value="ECO:0007669"/>
    <property type="project" value="TreeGrafter"/>
</dbReference>
<dbReference type="EC" id="2.4.99.24" evidence="4"/>
<evidence type="ECO:0000313" key="7">
    <source>
        <dbReference type="Proteomes" id="UP000005744"/>
    </source>
</evidence>
<dbReference type="Pfam" id="PF01075">
    <property type="entry name" value="Glyco_transf_9"/>
    <property type="match status" value="1"/>
</dbReference>
<dbReference type="InterPro" id="IPR011910">
    <property type="entry name" value="RfaF"/>
</dbReference>
<dbReference type="PANTHER" id="PTHR30160">
    <property type="entry name" value="TETRAACYLDISACCHARIDE 4'-KINASE-RELATED"/>
    <property type="match status" value="1"/>
</dbReference>
<evidence type="ECO:0000256" key="2">
    <source>
        <dbReference type="ARBA" id="ARBA00022679"/>
    </source>
</evidence>
<organism evidence="6 7">
    <name type="scientific">Beggiatoa alba B18LD</name>
    <dbReference type="NCBI Taxonomy" id="395493"/>
    <lineage>
        <taxon>Bacteria</taxon>
        <taxon>Pseudomonadati</taxon>
        <taxon>Pseudomonadota</taxon>
        <taxon>Gammaproteobacteria</taxon>
        <taxon>Thiotrichales</taxon>
        <taxon>Thiotrichaceae</taxon>
        <taxon>Beggiatoa</taxon>
    </lineage>
</organism>
<dbReference type="RefSeq" id="WP_002684524.1">
    <property type="nucleotide sequence ID" value="NZ_JH600070.1"/>
</dbReference>
<dbReference type="PANTHER" id="PTHR30160:SF7">
    <property type="entry name" value="ADP-HEPTOSE--LPS HEPTOSYLTRANSFERASE 2"/>
    <property type="match status" value="1"/>
</dbReference>
<dbReference type="AlphaFoldDB" id="I3CEI1"/>
<accession>I3CEI1</accession>
<evidence type="ECO:0000256" key="1">
    <source>
        <dbReference type="ARBA" id="ARBA00022676"/>
    </source>
</evidence>
<dbReference type="GO" id="GO:0008713">
    <property type="term" value="F:ADP-heptose-lipopolysaccharide heptosyltransferase activity"/>
    <property type="evidence" value="ECO:0007669"/>
    <property type="project" value="UniProtKB-EC"/>
</dbReference>
<dbReference type="eggNOG" id="COG0859">
    <property type="taxonomic scope" value="Bacteria"/>
</dbReference>
<keyword evidence="2 6" id="KW-0808">Transferase</keyword>
<dbReference type="NCBIfam" id="TIGR02195">
    <property type="entry name" value="heptsyl_trn_II"/>
    <property type="match status" value="1"/>
</dbReference>
<dbReference type="CDD" id="cd03789">
    <property type="entry name" value="GT9_LPS_heptosyltransferase"/>
    <property type="match status" value="1"/>
</dbReference>
<evidence type="ECO:0000256" key="3">
    <source>
        <dbReference type="ARBA" id="ARBA00043995"/>
    </source>
</evidence>
<reference evidence="6 7" key="1">
    <citation type="submission" date="2011-11" db="EMBL/GenBank/DDBJ databases">
        <title>Improved High-Quality Draft sequence of Beggiatoa alba B18lD.</title>
        <authorList>
            <consortium name="US DOE Joint Genome Institute"/>
            <person name="Lucas S."/>
            <person name="Han J."/>
            <person name="Lapidus A."/>
            <person name="Cheng J.-F."/>
            <person name="Goodwin L."/>
            <person name="Pitluck S."/>
            <person name="Peters L."/>
            <person name="Mikhailova N."/>
            <person name="Held B."/>
            <person name="Detter J.C."/>
            <person name="Han C."/>
            <person name="Tapia R."/>
            <person name="Land M."/>
            <person name="Hauser L."/>
            <person name="Kyrpides N."/>
            <person name="Ivanova N."/>
            <person name="Pagani I."/>
            <person name="Samuel K."/>
            <person name="Teske A."/>
            <person name="Mueller J."/>
            <person name="Woyke T."/>
        </authorList>
    </citation>
    <scope>NUCLEOTIDE SEQUENCE [LARGE SCALE GENOMIC DNA]</scope>
    <source>
        <strain evidence="6 7">B18LD</strain>
    </source>
</reference>
<proteinExistence type="inferred from homology"/>
<evidence type="ECO:0000313" key="6">
    <source>
        <dbReference type="EMBL" id="EIJ42024.1"/>
    </source>
</evidence>
<gene>
    <name evidence="6" type="ORF">BegalDRAFT_1122</name>
</gene>
<dbReference type="OrthoDB" id="9797795at2"/>
<dbReference type="SUPFAM" id="SSF53756">
    <property type="entry name" value="UDP-Glycosyltransferase/glycogen phosphorylase"/>
    <property type="match status" value="1"/>
</dbReference>
<keyword evidence="1" id="KW-0328">Glycosyltransferase</keyword>
<comment type="catalytic activity">
    <reaction evidence="5">
        <text>an L-alpha-D-Hep-(1-&gt;5)-[alpha-Kdo-(2-&gt;4)]-alpha-Kdo-(2-&gt;6)-lipid A + ADP-L-glycero-beta-D-manno-heptose = an L-alpha-D-Hep-(1-&gt;3)-L-alpha-D-Hep-(1-&gt;5)-[alpha-Kdo-(2-&gt;4)]-alpha-Kdo-(2-&gt;6)-lipid A + ADP + H(+)</text>
        <dbReference type="Rhea" id="RHEA:74071"/>
        <dbReference type="ChEBI" id="CHEBI:15378"/>
        <dbReference type="ChEBI" id="CHEBI:61506"/>
        <dbReference type="ChEBI" id="CHEBI:193068"/>
        <dbReference type="ChEBI" id="CHEBI:193069"/>
        <dbReference type="ChEBI" id="CHEBI:456216"/>
        <dbReference type="EC" id="2.4.99.24"/>
    </reaction>
</comment>
<dbReference type="EMBL" id="JH600070">
    <property type="protein sequence ID" value="EIJ42024.1"/>
    <property type="molecule type" value="Genomic_DNA"/>
</dbReference>
<dbReference type="STRING" id="395493.BegalDRAFT_1122"/>
<protein>
    <recommendedName>
        <fullName evidence="4">lipopolysaccharide heptosyltransferase II</fullName>
        <ecNumber evidence="4">2.4.99.24</ecNumber>
    </recommendedName>
</protein>
<comment type="similarity">
    <text evidence="3">Belongs to the glycosyltransferase 9 family.</text>
</comment>
<evidence type="ECO:0000256" key="5">
    <source>
        <dbReference type="ARBA" id="ARBA00047503"/>
    </source>
</evidence>
<evidence type="ECO:0000256" key="4">
    <source>
        <dbReference type="ARBA" id="ARBA00044042"/>
    </source>
</evidence>
<dbReference type="HOGENOM" id="CLU_038371_7_0_6"/>